<dbReference type="Gene3D" id="1.25.40.20">
    <property type="entry name" value="Ankyrin repeat-containing domain"/>
    <property type="match status" value="1"/>
</dbReference>
<protein>
    <submittedName>
        <fullName evidence="1">Uncharacterized protein</fullName>
    </submittedName>
</protein>
<sequence>MYPIDTEETEYDAAPSPLQLASYGTYLVWAVQTSNVELLGKLLDCGLSPNPCNQFRDTILGDLVCKQSNVPIYICFVDEFNADIQVVDGFGRAPLHHCCWSHNLCKEIVTDILQKDPAQIFLKDKHGKTPLDYVRPDTYEDWNAFLLDVSDTYWPVDSELPALVSPRDRRPNGNQVDPPNALSPLLAASVSSGLITPENAIANMKRGRAVPTTTGSKK</sequence>
<dbReference type="InterPro" id="IPR036770">
    <property type="entry name" value="Ankyrin_rpt-contain_sf"/>
</dbReference>
<dbReference type="InParanoid" id="A0A1E7FJW1"/>
<keyword evidence="2" id="KW-1185">Reference proteome</keyword>
<organism evidence="1 2">
    <name type="scientific">Fragilariopsis cylindrus CCMP1102</name>
    <dbReference type="NCBI Taxonomy" id="635003"/>
    <lineage>
        <taxon>Eukaryota</taxon>
        <taxon>Sar</taxon>
        <taxon>Stramenopiles</taxon>
        <taxon>Ochrophyta</taxon>
        <taxon>Bacillariophyta</taxon>
        <taxon>Bacillariophyceae</taxon>
        <taxon>Bacillariophycidae</taxon>
        <taxon>Bacillariales</taxon>
        <taxon>Bacillariaceae</taxon>
        <taxon>Fragilariopsis</taxon>
    </lineage>
</organism>
<dbReference type="OrthoDB" id="47353at2759"/>
<accession>A0A1E7FJW1</accession>
<dbReference type="KEGG" id="fcy:FRACYDRAFT_183054"/>
<dbReference type="Proteomes" id="UP000095751">
    <property type="component" value="Unassembled WGS sequence"/>
</dbReference>
<reference evidence="1 2" key="1">
    <citation type="submission" date="2016-09" db="EMBL/GenBank/DDBJ databases">
        <title>Extensive genetic diversity and differential bi-allelic expression allows diatom success in the polar Southern Ocean.</title>
        <authorList>
            <consortium name="DOE Joint Genome Institute"/>
            <person name="Mock T."/>
            <person name="Otillar R.P."/>
            <person name="Strauss J."/>
            <person name="Dupont C."/>
            <person name="Frickenhaus S."/>
            <person name="Maumus F."/>
            <person name="Mcmullan M."/>
            <person name="Sanges R."/>
            <person name="Schmutz J."/>
            <person name="Toseland A."/>
            <person name="Valas R."/>
            <person name="Veluchamy A."/>
            <person name="Ward B.J."/>
            <person name="Allen A."/>
            <person name="Barry K."/>
            <person name="Falciatore A."/>
            <person name="Ferrante M."/>
            <person name="Fortunato A.E."/>
            <person name="Gloeckner G."/>
            <person name="Gruber A."/>
            <person name="Hipkin R."/>
            <person name="Janech M."/>
            <person name="Kroth P."/>
            <person name="Leese F."/>
            <person name="Lindquist E."/>
            <person name="Lyon B.R."/>
            <person name="Martin J."/>
            <person name="Mayer C."/>
            <person name="Parker M."/>
            <person name="Quesneville H."/>
            <person name="Raymond J."/>
            <person name="Uhlig C."/>
            <person name="Valentin K.U."/>
            <person name="Worden A.Z."/>
            <person name="Armbrust E.V."/>
            <person name="Bowler C."/>
            <person name="Green B."/>
            <person name="Moulton V."/>
            <person name="Van Oosterhout C."/>
            <person name="Grigoriev I."/>
        </authorList>
    </citation>
    <scope>NUCLEOTIDE SEQUENCE [LARGE SCALE GENOMIC DNA]</scope>
    <source>
        <strain evidence="1 2">CCMP1102</strain>
    </source>
</reference>
<dbReference type="EMBL" id="KV784356">
    <property type="protein sequence ID" value="OEU18470.1"/>
    <property type="molecule type" value="Genomic_DNA"/>
</dbReference>
<dbReference type="SUPFAM" id="SSF48403">
    <property type="entry name" value="Ankyrin repeat"/>
    <property type="match status" value="1"/>
</dbReference>
<dbReference type="AlphaFoldDB" id="A0A1E7FJW1"/>
<evidence type="ECO:0000313" key="1">
    <source>
        <dbReference type="EMBL" id="OEU18470.1"/>
    </source>
</evidence>
<gene>
    <name evidence="1" type="ORF">FRACYDRAFT_183054</name>
</gene>
<proteinExistence type="predicted"/>
<evidence type="ECO:0000313" key="2">
    <source>
        <dbReference type="Proteomes" id="UP000095751"/>
    </source>
</evidence>
<name>A0A1E7FJW1_9STRA</name>